<reference evidence="8" key="1">
    <citation type="journal article" date="2019" name="Int. J. Syst. Evol. Microbiol.">
        <title>The Global Catalogue of Microorganisms (GCM) 10K type strain sequencing project: providing services to taxonomists for standard genome sequencing and annotation.</title>
        <authorList>
            <consortium name="The Broad Institute Genomics Platform"/>
            <consortium name="The Broad Institute Genome Sequencing Center for Infectious Disease"/>
            <person name="Wu L."/>
            <person name="Ma J."/>
        </authorList>
    </citation>
    <scope>NUCLEOTIDE SEQUENCE [LARGE SCALE GENOMIC DNA]</scope>
    <source>
        <strain evidence="8">TBRC 4489</strain>
    </source>
</reference>
<dbReference type="InterPro" id="IPR045584">
    <property type="entry name" value="Pilin-like"/>
</dbReference>
<name>A0ABV8I581_9ACTN</name>
<feature type="transmembrane region" description="Helical" evidence="6">
    <location>
        <begin position="20"/>
        <end position="42"/>
    </location>
</feature>
<comment type="subcellular location">
    <subcellularLocation>
        <location evidence="1">Membrane</location>
        <topology evidence="1">Single-pass membrane protein</topology>
    </subcellularLocation>
</comment>
<evidence type="ECO:0000256" key="5">
    <source>
        <dbReference type="ARBA" id="ARBA00023136"/>
    </source>
</evidence>
<keyword evidence="3 6" id="KW-0812">Transmembrane</keyword>
<accession>A0ABV8I581</accession>
<evidence type="ECO:0000313" key="7">
    <source>
        <dbReference type="EMBL" id="MFC4058210.1"/>
    </source>
</evidence>
<protein>
    <submittedName>
        <fullName evidence="7">Prepilin-type N-terminal cleavage/methylation domain-containing protein</fullName>
    </submittedName>
</protein>
<dbReference type="InterPro" id="IPR012902">
    <property type="entry name" value="N_methyl_site"/>
</dbReference>
<evidence type="ECO:0000256" key="1">
    <source>
        <dbReference type="ARBA" id="ARBA00004167"/>
    </source>
</evidence>
<dbReference type="RefSeq" id="WP_377286413.1">
    <property type="nucleotide sequence ID" value="NZ_JBHSBM010000011.1"/>
</dbReference>
<dbReference type="SUPFAM" id="SSF54523">
    <property type="entry name" value="Pili subunits"/>
    <property type="match status" value="1"/>
</dbReference>
<keyword evidence="8" id="KW-1185">Reference proteome</keyword>
<dbReference type="PRINTS" id="PR00813">
    <property type="entry name" value="BCTERIALGSPG"/>
</dbReference>
<evidence type="ECO:0000256" key="2">
    <source>
        <dbReference type="ARBA" id="ARBA00022481"/>
    </source>
</evidence>
<dbReference type="Proteomes" id="UP001595850">
    <property type="component" value="Unassembled WGS sequence"/>
</dbReference>
<dbReference type="NCBIfam" id="TIGR02532">
    <property type="entry name" value="IV_pilin_GFxxxE"/>
    <property type="match status" value="1"/>
</dbReference>
<dbReference type="PROSITE" id="PS00409">
    <property type="entry name" value="PROKAR_NTER_METHYL"/>
    <property type="match status" value="1"/>
</dbReference>
<evidence type="ECO:0000256" key="3">
    <source>
        <dbReference type="ARBA" id="ARBA00022692"/>
    </source>
</evidence>
<keyword evidence="4 6" id="KW-1133">Transmembrane helix</keyword>
<proteinExistence type="predicted"/>
<sequence length="164" mass="16733">MKAALQRLQKRAHGDRGFTLIELLVVVVIIGVLVAIAIPVYMNYTKGAADKSAQSDVRSAITAVESYYTMNGNKYPDSATNQDKGFSLGTGAATQQVAVSEGTTLTYVKDTGTNTYRICAKNGSGTGAVYQYDSAKGGAVKAAPGVTVEACGAAGAAATTPAAG</sequence>
<dbReference type="PANTHER" id="PTHR30093:SF44">
    <property type="entry name" value="TYPE II SECRETION SYSTEM CORE PROTEIN G"/>
    <property type="match status" value="1"/>
</dbReference>
<comment type="caution">
    <text evidence="7">The sequence shown here is derived from an EMBL/GenBank/DDBJ whole genome shotgun (WGS) entry which is preliminary data.</text>
</comment>
<dbReference type="EMBL" id="JBHSBM010000011">
    <property type="protein sequence ID" value="MFC4058210.1"/>
    <property type="molecule type" value="Genomic_DNA"/>
</dbReference>
<dbReference type="PANTHER" id="PTHR30093">
    <property type="entry name" value="GENERAL SECRETION PATHWAY PROTEIN G"/>
    <property type="match status" value="1"/>
</dbReference>
<organism evidence="7 8">
    <name type="scientific">Planomonospora corallina</name>
    <dbReference type="NCBI Taxonomy" id="1806052"/>
    <lineage>
        <taxon>Bacteria</taxon>
        <taxon>Bacillati</taxon>
        <taxon>Actinomycetota</taxon>
        <taxon>Actinomycetes</taxon>
        <taxon>Streptosporangiales</taxon>
        <taxon>Streptosporangiaceae</taxon>
        <taxon>Planomonospora</taxon>
    </lineage>
</organism>
<dbReference type="InterPro" id="IPR000983">
    <property type="entry name" value="Bac_GSPG_pilin"/>
</dbReference>
<evidence type="ECO:0000313" key="8">
    <source>
        <dbReference type="Proteomes" id="UP001595850"/>
    </source>
</evidence>
<evidence type="ECO:0000256" key="6">
    <source>
        <dbReference type="SAM" id="Phobius"/>
    </source>
</evidence>
<gene>
    <name evidence="7" type="ORF">ACFOWE_07890</name>
</gene>
<keyword evidence="5 6" id="KW-0472">Membrane</keyword>
<evidence type="ECO:0000256" key="4">
    <source>
        <dbReference type="ARBA" id="ARBA00022989"/>
    </source>
</evidence>
<dbReference type="Gene3D" id="3.30.700.10">
    <property type="entry name" value="Glycoprotein, Type 4 Pilin"/>
    <property type="match status" value="1"/>
</dbReference>
<dbReference type="Pfam" id="PF07963">
    <property type="entry name" value="N_methyl"/>
    <property type="match status" value="1"/>
</dbReference>
<keyword evidence="2" id="KW-0488">Methylation</keyword>